<evidence type="ECO:0000256" key="3">
    <source>
        <dbReference type="SAM" id="SignalP"/>
    </source>
</evidence>
<feature type="chain" id="PRO_5031115238" evidence="3">
    <location>
        <begin position="25"/>
        <end position="707"/>
    </location>
</feature>
<dbReference type="InterPro" id="IPR011659">
    <property type="entry name" value="WD40"/>
</dbReference>
<keyword evidence="3" id="KW-0732">Signal</keyword>
<dbReference type="AlphaFoldDB" id="A0A7V8SWH2"/>
<protein>
    <submittedName>
        <fullName evidence="5">S9 family peptidase</fullName>
    </submittedName>
</protein>
<keyword evidence="1" id="KW-0378">Hydrolase</keyword>
<dbReference type="SUPFAM" id="SSF69304">
    <property type="entry name" value="Tricorn protease N-terminal domain"/>
    <property type="match status" value="1"/>
</dbReference>
<dbReference type="InterPro" id="IPR011042">
    <property type="entry name" value="6-blade_b-propeller_TolB-like"/>
</dbReference>
<dbReference type="Pfam" id="PF00326">
    <property type="entry name" value="Peptidase_S9"/>
    <property type="match status" value="1"/>
</dbReference>
<organism evidence="5 6">
    <name type="scientific">Candidatus Acidiferrum panamense</name>
    <dbReference type="NCBI Taxonomy" id="2741543"/>
    <lineage>
        <taxon>Bacteria</taxon>
        <taxon>Pseudomonadati</taxon>
        <taxon>Acidobacteriota</taxon>
        <taxon>Terriglobia</taxon>
        <taxon>Candidatus Acidiferrales</taxon>
        <taxon>Candidatus Acidiferrum</taxon>
    </lineage>
</organism>
<evidence type="ECO:0000313" key="6">
    <source>
        <dbReference type="Proteomes" id="UP000567293"/>
    </source>
</evidence>
<evidence type="ECO:0000313" key="5">
    <source>
        <dbReference type="EMBL" id="MBA0084632.1"/>
    </source>
</evidence>
<proteinExistence type="predicted"/>
<comment type="caution">
    <text evidence="5">The sequence shown here is derived from an EMBL/GenBank/DDBJ whole genome shotgun (WGS) entry which is preliminary data.</text>
</comment>
<dbReference type="Gene3D" id="3.40.50.1820">
    <property type="entry name" value="alpha/beta hydrolase"/>
    <property type="match status" value="1"/>
</dbReference>
<name>A0A7V8SWH2_9BACT</name>
<keyword evidence="2" id="KW-0645">Protease</keyword>
<evidence type="ECO:0000259" key="4">
    <source>
        <dbReference type="Pfam" id="PF00326"/>
    </source>
</evidence>
<dbReference type="GO" id="GO:0006508">
    <property type="term" value="P:proteolysis"/>
    <property type="evidence" value="ECO:0007669"/>
    <property type="project" value="InterPro"/>
</dbReference>
<dbReference type="Gene3D" id="2.120.10.30">
    <property type="entry name" value="TolB, C-terminal domain"/>
    <property type="match status" value="2"/>
</dbReference>
<feature type="domain" description="Peptidase S9 prolyl oligopeptidase catalytic" evidence="4">
    <location>
        <begin position="486"/>
        <end position="691"/>
    </location>
</feature>
<feature type="signal peptide" evidence="3">
    <location>
        <begin position="1"/>
        <end position="24"/>
    </location>
</feature>
<evidence type="ECO:0000256" key="2">
    <source>
        <dbReference type="ARBA" id="ARBA00022825"/>
    </source>
</evidence>
<sequence>MRLPSRAACSVLCLVLVPAFLVLAQQPRRTLRAVTIDDYFQIRAVSDPDLSPDGRFVTYTVESHLLKDDKNEDRIWMVPTAGGEAVPLTAAGASSSHARWSRDGRSIAFLSARDEGKTQVWVLPRWAGEAERLTDTPQDVEDFAWSPDNRHLVLVLRDPSAEDLETAKARKGRAAVSQEKRKVQKPWVIDRLQFKTDEIGYLDRRRTHLYVFDLAAKTLRQITTGDFDDSEPAWSPDGWSIAFSSNRSQPDPDATYDNNIWVVRADTQEKEAHLTQITTNPGADTAPSWSPDAKWITYVTQLDPHLFDYATRHVAFSPARGGSARVLTLKLDRNADEPHFSSDGKIFFIADDDGALQLYTVDTTTAAITFGDGQRGERPPIGGRLTVNGYSIGNGSTGNIAAQISTLDHPDEIFSVIGGKLTQITHMNDALMNQLKLSQGEYVHFKSKDGTTVAGYLYKPLDYVAGRRYPTILRPHGGPVWSYYAEFDHLPQLYAANGYVVLFPNPRGSSGYGQKFAQAIWAEWGNKDFQDDMAMVDYAIEQGIADPAKLAVGGWSYGGISTDFIIAQTNRFKAAISGAGSAFFASSYGHDEYQRDYETELGHPWENKAVWEKVSPFYRVSNIATPTLFMGGDSDWNVPILGSEQMYQALKRLGRATELVVYPGEFHEFKAPSHIKDRLERYLAWYNHYVKGDSAPARPVSAAQSGE</sequence>
<keyword evidence="6" id="KW-1185">Reference proteome</keyword>
<dbReference type="InterPro" id="IPR001375">
    <property type="entry name" value="Peptidase_S9_cat"/>
</dbReference>
<dbReference type="SUPFAM" id="SSF53474">
    <property type="entry name" value="alpha/beta-Hydrolases"/>
    <property type="match status" value="1"/>
</dbReference>
<dbReference type="PANTHER" id="PTHR42776:SF27">
    <property type="entry name" value="DIPEPTIDYL PEPTIDASE FAMILY MEMBER 6"/>
    <property type="match status" value="1"/>
</dbReference>
<dbReference type="Pfam" id="PF07676">
    <property type="entry name" value="PD40"/>
    <property type="match status" value="4"/>
</dbReference>
<gene>
    <name evidence="5" type="ORF">HRJ53_06535</name>
</gene>
<dbReference type="GO" id="GO:0004252">
    <property type="term" value="F:serine-type endopeptidase activity"/>
    <property type="evidence" value="ECO:0007669"/>
    <property type="project" value="TreeGrafter"/>
</dbReference>
<evidence type="ECO:0000256" key="1">
    <source>
        <dbReference type="ARBA" id="ARBA00022801"/>
    </source>
</evidence>
<keyword evidence="2" id="KW-0720">Serine protease</keyword>
<dbReference type="EMBL" id="JACDQQ010000643">
    <property type="protein sequence ID" value="MBA0084632.1"/>
    <property type="molecule type" value="Genomic_DNA"/>
</dbReference>
<reference evidence="5" key="1">
    <citation type="submission" date="2020-06" db="EMBL/GenBank/DDBJ databases">
        <title>Legume-microbial interactions unlock mineral nutrients during tropical forest succession.</title>
        <authorList>
            <person name="Epihov D.Z."/>
        </authorList>
    </citation>
    <scope>NUCLEOTIDE SEQUENCE [LARGE SCALE GENOMIC DNA]</scope>
    <source>
        <strain evidence="5">Pan2503</strain>
    </source>
</reference>
<dbReference type="PANTHER" id="PTHR42776">
    <property type="entry name" value="SERINE PEPTIDASE S9 FAMILY MEMBER"/>
    <property type="match status" value="1"/>
</dbReference>
<dbReference type="Proteomes" id="UP000567293">
    <property type="component" value="Unassembled WGS sequence"/>
</dbReference>
<dbReference type="InterPro" id="IPR029058">
    <property type="entry name" value="AB_hydrolase_fold"/>
</dbReference>
<accession>A0A7V8SWH2</accession>